<dbReference type="NCBIfam" id="TIGR04176">
    <property type="entry name" value="MarR_EPS"/>
    <property type="match status" value="1"/>
</dbReference>
<protein>
    <submittedName>
        <fullName evidence="1">MarR family EPS-associated transcriptional regulator</fullName>
    </submittedName>
</protein>
<dbReference type="AlphaFoldDB" id="A0A6C0U4Q0"/>
<accession>A0A6C0U4Q0</accession>
<dbReference type="Proteomes" id="UP000477680">
    <property type="component" value="Chromosome"/>
</dbReference>
<dbReference type="EMBL" id="CP048711">
    <property type="protein sequence ID" value="QIB65967.1"/>
    <property type="molecule type" value="Genomic_DNA"/>
</dbReference>
<proteinExistence type="predicted"/>
<dbReference type="Gene3D" id="1.10.10.10">
    <property type="entry name" value="Winged helix-like DNA-binding domain superfamily/Winged helix DNA-binding domain"/>
    <property type="match status" value="1"/>
</dbReference>
<name>A0A6C0U4Q0_9GAMM</name>
<dbReference type="RefSeq" id="WP_163495404.1">
    <property type="nucleotide sequence ID" value="NZ_CP048711.1"/>
</dbReference>
<sequence length="115" mass="13390">MKEASDSTPQDETHLRLMRLLEVHPDITQREMAERLGISLGGINYCLRALVKKGWVKMDNFGRAPNKLRYAYLLTPAGVAYKSRLTGRFLKRKLAEYEALKVDIEELRREMFECE</sequence>
<gene>
    <name evidence="1" type="ORF">G3T16_11600</name>
</gene>
<evidence type="ECO:0000313" key="2">
    <source>
        <dbReference type="Proteomes" id="UP000477680"/>
    </source>
</evidence>
<evidence type="ECO:0000313" key="1">
    <source>
        <dbReference type="EMBL" id="QIB65967.1"/>
    </source>
</evidence>
<dbReference type="InterPro" id="IPR036388">
    <property type="entry name" value="WH-like_DNA-bd_sf"/>
</dbReference>
<keyword evidence="2" id="KW-1185">Reference proteome</keyword>
<dbReference type="SUPFAM" id="SSF46785">
    <property type="entry name" value="Winged helix' DNA-binding domain"/>
    <property type="match status" value="1"/>
</dbReference>
<reference evidence="1 2" key="1">
    <citation type="submission" date="2020-02" db="EMBL/GenBank/DDBJ databases">
        <title>Genome sequencing for Kineobactrum sp. M2.</title>
        <authorList>
            <person name="Park S.-J."/>
        </authorList>
    </citation>
    <scope>NUCLEOTIDE SEQUENCE [LARGE SCALE GENOMIC DNA]</scope>
    <source>
        <strain evidence="1 2">M2</strain>
    </source>
</reference>
<dbReference type="InterPro" id="IPR036390">
    <property type="entry name" value="WH_DNA-bd_sf"/>
</dbReference>
<organism evidence="1 2">
    <name type="scientific">Kineobactrum salinum</name>
    <dbReference type="NCBI Taxonomy" id="2708301"/>
    <lineage>
        <taxon>Bacteria</taxon>
        <taxon>Pseudomonadati</taxon>
        <taxon>Pseudomonadota</taxon>
        <taxon>Gammaproteobacteria</taxon>
        <taxon>Cellvibrionales</taxon>
        <taxon>Halieaceae</taxon>
        <taxon>Kineobactrum</taxon>
    </lineage>
</organism>
<dbReference type="InterPro" id="IPR026433">
    <property type="entry name" value="MarR_EPS"/>
</dbReference>
<dbReference type="Pfam" id="PF13412">
    <property type="entry name" value="HTH_24"/>
    <property type="match status" value="1"/>
</dbReference>
<dbReference type="KEGG" id="kim:G3T16_11600"/>